<keyword evidence="1" id="KW-0472">Membrane</keyword>
<organism evidence="2 3">
    <name type="scientific">Paenibacillus radicis</name>
    <name type="common">ex Xue et al. 2023</name>
    <dbReference type="NCBI Taxonomy" id="2972489"/>
    <lineage>
        <taxon>Bacteria</taxon>
        <taxon>Bacillati</taxon>
        <taxon>Bacillota</taxon>
        <taxon>Bacilli</taxon>
        <taxon>Bacillales</taxon>
        <taxon>Paenibacillaceae</taxon>
        <taxon>Paenibacillus</taxon>
    </lineage>
</organism>
<dbReference type="RefSeq" id="WP_258216438.1">
    <property type="nucleotide sequence ID" value="NZ_JANQBD010000023.1"/>
</dbReference>
<accession>A0ABT1YNY1</accession>
<evidence type="ECO:0008006" key="4">
    <source>
        <dbReference type="Google" id="ProtNLM"/>
    </source>
</evidence>
<keyword evidence="3" id="KW-1185">Reference proteome</keyword>
<comment type="caution">
    <text evidence="2">The sequence shown here is derived from an EMBL/GenBank/DDBJ whole genome shotgun (WGS) entry which is preliminary data.</text>
</comment>
<dbReference type="EMBL" id="JANQBD010000023">
    <property type="protein sequence ID" value="MCR8634883.1"/>
    <property type="molecule type" value="Genomic_DNA"/>
</dbReference>
<evidence type="ECO:0000313" key="2">
    <source>
        <dbReference type="EMBL" id="MCR8634883.1"/>
    </source>
</evidence>
<feature type="transmembrane region" description="Helical" evidence="1">
    <location>
        <begin position="9"/>
        <end position="31"/>
    </location>
</feature>
<proteinExistence type="predicted"/>
<protein>
    <recommendedName>
        <fullName evidence="4">C2H2-type domain-containing protein</fullName>
    </recommendedName>
</protein>
<evidence type="ECO:0000256" key="1">
    <source>
        <dbReference type="SAM" id="Phobius"/>
    </source>
</evidence>
<gene>
    <name evidence="2" type="ORF">NV381_27150</name>
</gene>
<sequence length="85" mass="10096">MKTIKRIPLLYPIFFTSQLVKYTGIIIFLIVCSIPKGSYHFTRYALGYWRCDCCNKTYWANHEYSLSGHSDHKNCHNCYSPKYMD</sequence>
<dbReference type="Proteomes" id="UP001300012">
    <property type="component" value="Unassembled WGS sequence"/>
</dbReference>
<reference evidence="2 3" key="1">
    <citation type="submission" date="2022-08" db="EMBL/GenBank/DDBJ databases">
        <title>Paenibacillus endoradicis sp. nov., Paenibacillus radicibacter sp. nov and Paenibacillus pararadicis sp. nov., three cold-adapted plant growth-promoting bacteria isolated from root of Larix gmelinii in Great Khingan.</title>
        <authorList>
            <person name="Xue H."/>
        </authorList>
    </citation>
    <scope>NUCLEOTIDE SEQUENCE [LARGE SCALE GENOMIC DNA]</scope>
    <source>
        <strain evidence="2 3">N5-1-1-5</strain>
    </source>
</reference>
<name>A0ABT1YNY1_9BACL</name>
<keyword evidence="1" id="KW-1133">Transmembrane helix</keyword>
<evidence type="ECO:0000313" key="3">
    <source>
        <dbReference type="Proteomes" id="UP001300012"/>
    </source>
</evidence>
<keyword evidence="1" id="KW-0812">Transmembrane</keyword>